<feature type="region of interest" description="Disordered" evidence="1">
    <location>
        <begin position="223"/>
        <end position="244"/>
    </location>
</feature>
<feature type="region of interest" description="Disordered" evidence="1">
    <location>
        <begin position="612"/>
        <end position="631"/>
    </location>
</feature>
<dbReference type="GeneID" id="90076714"/>
<evidence type="ECO:0000256" key="1">
    <source>
        <dbReference type="SAM" id="MobiDB-lite"/>
    </source>
</evidence>
<feature type="compositionally biased region" description="Low complexity" evidence="1">
    <location>
        <begin position="36"/>
        <end position="55"/>
    </location>
</feature>
<feature type="region of interest" description="Disordered" evidence="1">
    <location>
        <begin position="483"/>
        <end position="547"/>
    </location>
</feature>
<dbReference type="EMBL" id="BTFZ01000020">
    <property type="protein sequence ID" value="GMM38726.1"/>
    <property type="molecule type" value="Genomic_DNA"/>
</dbReference>
<dbReference type="AlphaFoldDB" id="A0AAV5QVJ3"/>
<evidence type="ECO:0000313" key="2">
    <source>
        <dbReference type="EMBL" id="GMM38726.1"/>
    </source>
</evidence>
<feature type="region of interest" description="Disordered" evidence="1">
    <location>
        <begin position="23"/>
        <end position="177"/>
    </location>
</feature>
<organism evidence="2 3">
    <name type="scientific">Saccharomycopsis crataegensis</name>
    <dbReference type="NCBI Taxonomy" id="43959"/>
    <lineage>
        <taxon>Eukaryota</taxon>
        <taxon>Fungi</taxon>
        <taxon>Dikarya</taxon>
        <taxon>Ascomycota</taxon>
        <taxon>Saccharomycotina</taxon>
        <taxon>Saccharomycetes</taxon>
        <taxon>Saccharomycopsidaceae</taxon>
        <taxon>Saccharomycopsis</taxon>
    </lineage>
</organism>
<feature type="compositionally biased region" description="Polar residues" evidence="1">
    <location>
        <begin position="135"/>
        <end position="160"/>
    </location>
</feature>
<feature type="compositionally biased region" description="Low complexity" evidence="1">
    <location>
        <begin position="74"/>
        <end position="89"/>
    </location>
</feature>
<feature type="compositionally biased region" description="Polar residues" evidence="1">
    <location>
        <begin position="583"/>
        <end position="599"/>
    </location>
</feature>
<gene>
    <name evidence="2" type="ORF">DASC09_060650</name>
</gene>
<name>A0AAV5QVJ3_9ASCO</name>
<feature type="region of interest" description="Disordered" evidence="1">
    <location>
        <begin position="579"/>
        <end position="607"/>
    </location>
</feature>
<keyword evidence="3" id="KW-1185">Reference proteome</keyword>
<feature type="compositionally biased region" description="Acidic residues" evidence="1">
    <location>
        <begin position="404"/>
        <end position="420"/>
    </location>
</feature>
<protein>
    <submittedName>
        <fullName evidence="2">Uncharacterized protein</fullName>
    </submittedName>
</protein>
<comment type="caution">
    <text evidence="2">The sequence shown here is derived from an EMBL/GenBank/DDBJ whole genome shotgun (WGS) entry which is preliminary data.</text>
</comment>
<dbReference type="RefSeq" id="XP_064855721.1">
    <property type="nucleotide sequence ID" value="XM_064999649.1"/>
</dbReference>
<reference evidence="2 3" key="1">
    <citation type="journal article" date="2023" name="Elife">
        <title>Identification of key yeast species and microbe-microbe interactions impacting larval growth of Drosophila in the wild.</title>
        <authorList>
            <person name="Mure A."/>
            <person name="Sugiura Y."/>
            <person name="Maeda R."/>
            <person name="Honda K."/>
            <person name="Sakurai N."/>
            <person name="Takahashi Y."/>
            <person name="Watada M."/>
            <person name="Katoh T."/>
            <person name="Gotoh A."/>
            <person name="Gotoh Y."/>
            <person name="Taniguchi I."/>
            <person name="Nakamura K."/>
            <person name="Hayashi T."/>
            <person name="Katayama T."/>
            <person name="Uemura T."/>
            <person name="Hattori Y."/>
        </authorList>
    </citation>
    <scope>NUCLEOTIDE SEQUENCE [LARGE SCALE GENOMIC DNA]</scope>
    <source>
        <strain evidence="2 3">SC-9</strain>
    </source>
</reference>
<feature type="region of interest" description="Disordered" evidence="1">
    <location>
        <begin position="383"/>
        <end position="424"/>
    </location>
</feature>
<dbReference type="Proteomes" id="UP001360560">
    <property type="component" value="Unassembled WGS sequence"/>
</dbReference>
<accession>A0AAV5QVJ3</accession>
<sequence length="947" mass="102616">MSNNKSKRSSSLFKRSSLKIFGSVFSDAPTPSSHQTPVSSPKKSTPSSNSKPVSTIVKKQEHSQKAKLPTIPQETTATLSSSSNLSSNHTESHHPEVTSNELHPAKAKPRRKPPPPTNTNDIEGFYFHEAKHPQETNATGQNSADPSPPISSSKPLTNDHLSPEQGPYSLYKTRSNGSYFDDAGKSTDKLDELLNENHMKLRAEHERLDQQLLLLSPKNREMERHESLKRRSHLFDSDSDGDEIAPTHNDFTVVHEQEEDEEGDHHHGLEIMNNTIIGGDSDVGVENPTHYEVEGVSNYDSAPVGGYLDELHTTYPNNYEVPDQTNSYSSADFAGNYPQDSLFVPPGFQGAGRSRGPSVGQYSMGQYSTADTVREMTSTISRPTNEDTIEHPSSLNQPIFNMGSEDEDGFGYPSDDDSELMGDGRANQYYDESVMNNRAEENNSIPPLLNHIPTLKSDDSYDDTGSANFQASERFDQYHDGEDHQGEELSFTARSPLYSPYGSDGYDNNKPRKMVVANNVTDDDSNSESISEVDATPPQKTAIDYDDGDGHSTMDHIDFPESTKYLQDQQFANTPGGGINESAGYNQANYNPEATTNNDDGAPWGFFGVPTDSREGSMLSGPTPDDQGSTFNYQVPRGPVPVEIRNTKLMNVGQSQQLRGPSHRMSNPHLPNSVYDDKVSPFDSTIANGGGTVGPGVAAVIKNSKQPGQGEKSSYVEAIRNQTMCANTTVIRKWKLPIAIRPAKKSSSSSSSATNTVGAGGISSAMINRRSGQPGGSTHRASGFISGFSKDIKHVSLQPRLLATGDDDDAVVSTNNDSITRVSLDGNTTMFRQSVATTPAGAGKLSDSDDEDIFAEFKEDIDAVKAVQEEEQKKARQYNDGSILGDEDSDGSVVAPDYTDVGVVSPGSPSMVNRYESINSVGTVGGSAGYHNRGGGLFIANPDSDSD</sequence>
<evidence type="ECO:0000313" key="3">
    <source>
        <dbReference type="Proteomes" id="UP001360560"/>
    </source>
</evidence>
<proteinExistence type="predicted"/>